<dbReference type="AlphaFoldDB" id="A0A484IBM9"/>
<dbReference type="SUPFAM" id="SSF52402">
    <property type="entry name" value="Adenine nucleotide alpha hydrolases-like"/>
    <property type="match status" value="1"/>
</dbReference>
<dbReference type="Proteomes" id="UP000294299">
    <property type="component" value="Chromosome NFRAN"/>
</dbReference>
<dbReference type="InterPro" id="IPR006016">
    <property type="entry name" value="UspA"/>
</dbReference>
<keyword evidence="3" id="KW-1185">Reference proteome</keyword>
<evidence type="ECO:0000313" key="3">
    <source>
        <dbReference type="Proteomes" id="UP000294299"/>
    </source>
</evidence>
<dbReference type="InterPro" id="IPR014729">
    <property type="entry name" value="Rossmann-like_a/b/a_fold"/>
</dbReference>
<name>A0A484IBM9_9ARCH</name>
<organism evidence="2 3">
    <name type="scientific">Candidatus Nitrosocosmicus franklandianus</name>
    <dbReference type="NCBI Taxonomy" id="1798806"/>
    <lineage>
        <taxon>Archaea</taxon>
        <taxon>Nitrososphaerota</taxon>
        <taxon>Nitrososphaeria</taxon>
        <taxon>Nitrososphaerales</taxon>
        <taxon>Nitrososphaeraceae</taxon>
        <taxon>Candidatus Nitrosocosmicus</taxon>
    </lineage>
</organism>
<feature type="domain" description="UspA" evidence="1">
    <location>
        <begin position="3"/>
        <end position="107"/>
    </location>
</feature>
<dbReference type="Pfam" id="PF00582">
    <property type="entry name" value="Usp"/>
    <property type="match status" value="1"/>
</dbReference>
<reference evidence="2 3" key="1">
    <citation type="submission" date="2019-02" db="EMBL/GenBank/DDBJ databases">
        <authorList>
            <person name="Lehtovirta-Morley E L."/>
        </authorList>
    </citation>
    <scope>NUCLEOTIDE SEQUENCE [LARGE SCALE GENOMIC DNA]</scope>
    <source>
        <strain evidence="2">NFRAN1</strain>
    </source>
</reference>
<dbReference type="CDD" id="cd00293">
    <property type="entry name" value="USP-like"/>
    <property type="match status" value="1"/>
</dbReference>
<dbReference type="EMBL" id="LR216287">
    <property type="protein sequence ID" value="VFJ15164.1"/>
    <property type="molecule type" value="Genomic_DNA"/>
</dbReference>
<protein>
    <submittedName>
        <fullName evidence="2">Stress response protein NhaX</fullName>
    </submittedName>
</protein>
<evidence type="ECO:0000259" key="1">
    <source>
        <dbReference type="Pfam" id="PF00582"/>
    </source>
</evidence>
<sequence length="109" mass="12376">MAIRRILIPCNKSKLSTKALEKAIELSSSNQTEIFILYVINEIPLSIHYSNIESKNNEILISPIVDKSHEEIKNELTEIPGDLKEKYTRDNITITTEIKIGAPVEEIAR</sequence>
<dbReference type="GeneID" id="39421967"/>
<proteinExistence type="predicted"/>
<dbReference type="Gene3D" id="3.40.50.620">
    <property type="entry name" value="HUPs"/>
    <property type="match status" value="1"/>
</dbReference>
<evidence type="ECO:0000313" key="2">
    <source>
        <dbReference type="EMBL" id="VFJ15164.1"/>
    </source>
</evidence>
<dbReference type="KEGG" id="nfn:NFRAN_2841"/>
<accession>A0A484IBM9</accession>
<dbReference type="OrthoDB" id="105697at2157"/>
<gene>
    <name evidence="2" type="ORF">NFRAN_2841</name>
</gene>
<dbReference type="RefSeq" id="WP_134485161.1">
    <property type="nucleotide sequence ID" value="NZ_LR216287.1"/>
</dbReference>